<name>A0A8G2F5Y6_9PROT</name>
<reference evidence="1 2" key="1">
    <citation type="submission" date="2016-10" db="EMBL/GenBank/DDBJ databases">
        <authorList>
            <person name="Varghese N."/>
            <person name="Submissions S."/>
        </authorList>
    </citation>
    <scope>NUCLEOTIDE SEQUENCE [LARGE SCALE GENOMIC DNA]</scope>
    <source>
        <strain evidence="1 2">DSM 18839</strain>
    </source>
</reference>
<dbReference type="AlphaFoldDB" id="A0A8G2F5Y6"/>
<evidence type="ECO:0000313" key="2">
    <source>
        <dbReference type="Proteomes" id="UP000198615"/>
    </source>
</evidence>
<dbReference type="Proteomes" id="UP000198615">
    <property type="component" value="Unassembled WGS sequence"/>
</dbReference>
<dbReference type="RefSeq" id="WP_093154845.1">
    <property type="nucleotide sequence ID" value="NZ_FNBW01000042.1"/>
</dbReference>
<keyword evidence="2" id="KW-1185">Reference proteome</keyword>
<comment type="caution">
    <text evidence="1">The sequence shown here is derived from an EMBL/GenBank/DDBJ whole genome shotgun (WGS) entry which is preliminary data.</text>
</comment>
<accession>A0A8G2F5Y6</accession>
<dbReference type="EMBL" id="FNBW01000042">
    <property type="protein sequence ID" value="SDG62370.1"/>
    <property type="molecule type" value="Genomic_DNA"/>
</dbReference>
<sequence length="115" mass="13185">MIVARLKPNELREFLFGKTLNCYDPESRAHIATAHYGQDGVCRMTFSDGTEDTGVFGLTDDIYWTQYKRFRSGTLNKFYLESVAPQIAQAFHTDGRRAFLQTPLPTLENETLESR</sequence>
<organism evidence="1 2">
    <name type="scientific">Thalassobaculum litoreum DSM 18839</name>
    <dbReference type="NCBI Taxonomy" id="1123362"/>
    <lineage>
        <taxon>Bacteria</taxon>
        <taxon>Pseudomonadati</taxon>
        <taxon>Pseudomonadota</taxon>
        <taxon>Alphaproteobacteria</taxon>
        <taxon>Rhodospirillales</taxon>
        <taxon>Thalassobaculaceae</taxon>
        <taxon>Thalassobaculum</taxon>
    </lineage>
</organism>
<dbReference type="OrthoDB" id="7851149at2"/>
<protein>
    <submittedName>
        <fullName evidence="1">Uncharacterized protein</fullName>
    </submittedName>
</protein>
<proteinExistence type="predicted"/>
<gene>
    <name evidence="1" type="ORF">SAMN05660686_05053</name>
</gene>
<evidence type="ECO:0000313" key="1">
    <source>
        <dbReference type="EMBL" id="SDG62370.1"/>
    </source>
</evidence>